<dbReference type="InterPro" id="IPR027417">
    <property type="entry name" value="P-loop_NTPase"/>
</dbReference>
<dbReference type="CDD" id="cd01127">
    <property type="entry name" value="TrwB_TraG_TraD_VirD4"/>
    <property type="match status" value="1"/>
</dbReference>
<dbReference type="InterPro" id="IPR002543">
    <property type="entry name" value="FtsK_dom"/>
</dbReference>
<dbReference type="Gene3D" id="3.30.980.40">
    <property type="match status" value="1"/>
</dbReference>
<comment type="subcellular location">
    <subcellularLocation>
        <location evidence="1">Cell membrane</location>
        <topology evidence="1">Multi-pass membrane protein</topology>
    </subcellularLocation>
</comment>
<accession>A0A239I4Z3</accession>
<dbReference type="Pfam" id="PF09397">
    <property type="entry name" value="FtsK_gamma"/>
    <property type="match status" value="1"/>
</dbReference>
<reference evidence="20 21" key="1">
    <citation type="submission" date="2017-06" db="EMBL/GenBank/DDBJ databases">
        <authorList>
            <person name="Kim H.J."/>
            <person name="Triplett B.A."/>
        </authorList>
    </citation>
    <scope>NUCLEOTIDE SEQUENCE [LARGE SCALE GENOMIC DNA]</scope>
    <source>
        <strain evidence="20 21">DS15</strain>
    </source>
</reference>
<keyword evidence="21" id="KW-1185">Reference proteome</keyword>
<keyword evidence="9 16" id="KW-0067">ATP-binding</keyword>
<feature type="domain" description="FtsK" evidence="19">
    <location>
        <begin position="405"/>
        <end position="624"/>
    </location>
</feature>
<sequence length="770" mass="83412">MASRKTATAKADWRTVFRQSIARSLVIAAAAALGLFTLFLALALITYHSTDPSLNDASGSTANLMGRPGASLVELGFLIAGLPIALVLPLLAIMSWRLWTANPQPYWKRQLAYCFAGILLVATGMQLWAQDEKTPFTAGFGGVFAQALGLRVLDPLIERAGDPAAALIRIAAILLLVGIGLWLAYRALRLEKGWASRFKLPAVEGGRVAEPARVASDGAKAPNLMDRVVRPRALAEPSDRAPPEIADPVQRSAPSKPRPKPQSELFTHYQLPSIDLLNPPVETPAGQIDKAGLERNARLLESVLEDFQVKGVVTAVRPGPVVTMYELEPAPGTKASRVSNLADDIARNMSALSARIAPIPGRTVIGIELPNAQREPVVLHEMIGSQLFQDQTGALPIILGKNISGDPVIADLAPMPHLLIAGTTGSGKSVGLNAMILSLLYRLGPDQVKMIMIDPKMLELSVYDGIPHLLAPVVTEPKKAVRSLKWAVEQMEDRYRMMSSLSVRNLAGYNDKVRGALAKGKSLGRRVQTGYDPETGQPVYEEETLDYQPLPQIVVVVDELADLMMTAGKEVEFLIQRLAQKARAAGIHLILATQRPSVDVITGVIKANLPTRISFHVTSKIDSRTILGEGGAEQLLGKGDMLYVPGGKQITRIHGPFVSDDEVRKVADHWRTQGQPDYVESVTEEPEDGGFAMEGAPAGGDSAEDRMYAKACQIVAESQKASTSWLQRQLRIGYNSAARLIERMEDEGLVSPPNHVGRRDVLTDQYGQPR</sequence>
<gene>
    <name evidence="20" type="ORF">SAMN06295955_10725</name>
</gene>
<evidence type="ECO:0000256" key="6">
    <source>
        <dbReference type="ARBA" id="ARBA00022692"/>
    </source>
</evidence>
<dbReference type="GO" id="GO:0051301">
    <property type="term" value="P:cell division"/>
    <property type="evidence" value="ECO:0007669"/>
    <property type="project" value="UniProtKB-KW"/>
</dbReference>
<evidence type="ECO:0000256" key="11">
    <source>
        <dbReference type="ARBA" id="ARBA00023125"/>
    </source>
</evidence>
<comment type="function">
    <text evidence="14">Essential cell division protein that coordinates cell division and chromosome segregation. The N-terminus is involved in assembly of the cell-division machinery. The C-terminus functions as a DNA motor that moves dsDNA in an ATP-dependent manner towards the dif recombination site, which is located within the replication terminus region. Translocation stops specifically at Xer-dif sites, where FtsK interacts with the Xer recombinase, allowing activation of chromosome unlinking by recombination. FtsK orienting polar sequences (KOPS) guide the direction of DNA translocation. FtsK can remove proteins from DNA as it translocates, but translocation stops specifically at XerCD-dif site, thereby preventing removal of XerC and XerD from dif.</text>
</comment>
<dbReference type="Pfam" id="PF17854">
    <property type="entry name" value="FtsK_alpha"/>
    <property type="match status" value="1"/>
</dbReference>
<organism evidence="20 21">
    <name type="scientific">Sphingopyxis indica</name>
    <dbReference type="NCBI Taxonomy" id="436663"/>
    <lineage>
        <taxon>Bacteria</taxon>
        <taxon>Pseudomonadati</taxon>
        <taxon>Pseudomonadota</taxon>
        <taxon>Alphaproteobacteria</taxon>
        <taxon>Sphingomonadales</taxon>
        <taxon>Sphingomonadaceae</taxon>
        <taxon>Sphingopyxis</taxon>
    </lineage>
</organism>
<comment type="subunit">
    <text evidence="15">Homohexamer. Forms a ring that surrounds DNA.</text>
</comment>
<dbReference type="Gene3D" id="1.10.10.10">
    <property type="entry name" value="Winged helix-like DNA-binding domain superfamily/Winged helix DNA-binding domain"/>
    <property type="match status" value="1"/>
</dbReference>
<feature type="transmembrane region" description="Helical" evidence="18">
    <location>
        <begin position="75"/>
        <end position="99"/>
    </location>
</feature>
<feature type="transmembrane region" description="Helical" evidence="18">
    <location>
        <begin position="165"/>
        <end position="185"/>
    </location>
</feature>
<evidence type="ECO:0000256" key="8">
    <source>
        <dbReference type="ARBA" id="ARBA00022829"/>
    </source>
</evidence>
<dbReference type="InterPro" id="IPR036390">
    <property type="entry name" value="WH_DNA-bd_sf"/>
</dbReference>
<evidence type="ECO:0000256" key="13">
    <source>
        <dbReference type="ARBA" id="ARBA00023306"/>
    </source>
</evidence>
<evidence type="ECO:0000256" key="2">
    <source>
        <dbReference type="ARBA" id="ARBA00006474"/>
    </source>
</evidence>
<keyword evidence="13" id="KW-0131">Cell cycle</keyword>
<feature type="transmembrane region" description="Helical" evidence="18">
    <location>
        <begin position="135"/>
        <end position="153"/>
    </location>
</feature>
<evidence type="ECO:0000256" key="14">
    <source>
        <dbReference type="ARBA" id="ARBA00024784"/>
    </source>
</evidence>
<evidence type="ECO:0000256" key="7">
    <source>
        <dbReference type="ARBA" id="ARBA00022741"/>
    </source>
</evidence>
<evidence type="ECO:0000259" key="19">
    <source>
        <dbReference type="PROSITE" id="PS50901"/>
    </source>
</evidence>
<dbReference type="InterPro" id="IPR036388">
    <property type="entry name" value="WH-like_DNA-bd_sf"/>
</dbReference>
<name>A0A239I4Z3_9SPHN</name>
<dbReference type="Pfam" id="PF01580">
    <property type="entry name" value="FtsK_SpoIIIE"/>
    <property type="match status" value="1"/>
</dbReference>
<keyword evidence="11" id="KW-0238">DNA-binding</keyword>
<keyword evidence="5" id="KW-0132">Cell division</keyword>
<keyword evidence="6 18" id="KW-0812">Transmembrane</keyword>
<dbReference type="SUPFAM" id="SSF52540">
    <property type="entry name" value="P-loop containing nucleoside triphosphate hydrolases"/>
    <property type="match status" value="1"/>
</dbReference>
<dbReference type="GO" id="GO:0003677">
    <property type="term" value="F:DNA binding"/>
    <property type="evidence" value="ECO:0007669"/>
    <property type="project" value="UniProtKB-KW"/>
</dbReference>
<protein>
    <recommendedName>
        <fullName evidence="3">DNA translocase FtsK</fullName>
    </recommendedName>
</protein>
<feature type="transmembrane region" description="Helical" evidence="18">
    <location>
        <begin position="111"/>
        <end position="129"/>
    </location>
</feature>
<evidence type="ECO:0000256" key="4">
    <source>
        <dbReference type="ARBA" id="ARBA00022475"/>
    </source>
</evidence>
<dbReference type="GO" id="GO:0005524">
    <property type="term" value="F:ATP binding"/>
    <property type="evidence" value="ECO:0007669"/>
    <property type="project" value="UniProtKB-UniRule"/>
</dbReference>
<evidence type="ECO:0000256" key="12">
    <source>
        <dbReference type="ARBA" id="ARBA00023136"/>
    </source>
</evidence>
<dbReference type="PROSITE" id="PS50901">
    <property type="entry name" value="FTSK"/>
    <property type="match status" value="1"/>
</dbReference>
<dbReference type="SUPFAM" id="SSF46785">
    <property type="entry name" value="Winged helix' DNA-binding domain"/>
    <property type="match status" value="1"/>
</dbReference>
<dbReference type="PANTHER" id="PTHR22683">
    <property type="entry name" value="SPORULATION PROTEIN RELATED"/>
    <property type="match status" value="1"/>
</dbReference>
<dbReference type="PANTHER" id="PTHR22683:SF41">
    <property type="entry name" value="DNA TRANSLOCASE FTSK"/>
    <property type="match status" value="1"/>
</dbReference>
<keyword evidence="12 18" id="KW-0472">Membrane</keyword>
<dbReference type="GO" id="GO:0007059">
    <property type="term" value="P:chromosome segregation"/>
    <property type="evidence" value="ECO:0007669"/>
    <property type="project" value="UniProtKB-KW"/>
</dbReference>
<dbReference type="OrthoDB" id="9807790at2"/>
<dbReference type="InterPro" id="IPR018541">
    <property type="entry name" value="Ftsk_gamma"/>
</dbReference>
<keyword evidence="4" id="KW-1003">Cell membrane</keyword>
<dbReference type="Pfam" id="PF13491">
    <property type="entry name" value="FtsK_4TM"/>
    <property type="match status" value="1"/>
</dbReference>
<keyword evidence="10 18" id="KW-1133">Transmembrane helix</keyword>
<dbReference type="RefSeq" id="WP_089215978.1">
    <property type="nucleotide sequence ID" value="NZ_FZPA01000007.1"/>
</dbReference>
<evidence type="ECO:0000256" key="3">
    <source>
        <dbReference type="ARBA" id="ARBA00020887"/>
    </source>
</evidence>
<proteinExistence type="inferred from homology"/>
<evidence type="ECO:0000256" key="10">
    <source>
        <dbReference type="ARBA" id="ARBA00022989"/>
    </source>
</evidence>
<dbReference type="Gene3D" id="3.40.50.300">
    <property type="entry name" value="P-loop containing nucleotide triphosphate hydrolases"/>
    <property type="match status" value="1"/>
</dbReference>
<evidence type="ECO:0000313" key="21">
    <source>
        <dbReference type="Proteomes" id="UP000198339"/>
    </source>
</evidence>
<evidence type="ECO:0000256" key="18">
    <source>
        <dbReference type="SAM" id="Phobius"/>
    </source>
</evidence>
<evidence type="ECO:0000256" key="17">
    <source>
        <dbReference type="SAM" id="MobiDB-lite"/>
    </source>
</evidence>
<feature type="transmembrane region" description="Helical" evidence="18">
    <location>
        <begin position="21"/>
        <end position="45"/>
    </location>
</feature>
<dbReference type="SMART" id="SM00843">
    <property type="entry name" value="Ftsk_gamma"/>
    <property type="match status" value="1"/>
</dbReference>
<dbReference type="InterPro" id="IPR050206">
    <property type="entry name" value="FtsK/SpoIIIE/SftA"/>
</dbReference>
<comment type="similarity">
    <text evidence="2">Belongs to the FtsK/SpoIIIE/SftA family.</text>
</comment>
<evidence type="ECO:0000256" key="9">
    <source>
        <dbReference type="ARBA" id="ARBA00022840"/>
    </source>
</evidence>
<evidence type="ECO:0000256" key="15">
    <source>
        <dbReference type="ARBA" id="ARBA00025923"/>
    </source>
</evidence>
<dbReference type="Proteomes" id="UP000198339">
    <property type="component" value="Unassembled WGS sequence"/>
</dbReference>
<dbReference type="InterPro" id="IPR041027">
    <property type="entry name" value="FtsK_alpha"/>
</dbReference>
<dbReference type="AlphaFoldDB" id="A0A239I4Z3"/>
<feature type="binding site" evidence="16">
    <location>
        <begin position="422"/>
        <end position="429"/>
    </location>
    <ligand>
        <name>ATP</name>
        <dbReference type="ChEBI" id="CHEBI:30616"/>
    </ligand>
</feature>
<evidence type="ECO:0000256" key="1">
    <source>
        <dbReference type="ARBA" id="ARBA00004651"/>
    </source>
</evidence>
<dbReference type="EMBL" id="FZPA01000007">
    <property type="protein sequence ID" value="SNS88599.1"/>
    <property type="molecule type" value="Genomic_DNA"/>
</dbReference>
<keyword evidence="8" id="KW-0159">Chromosome partition</keyword>
<evidence type="ECO:0000313" key="20">
    <source>
        <dbReference type="EMBL" id="SNS88599.1"/>
    </source>
</evidence>
<dbReference type="GO" id="GO:0005886">
    <property type="term" value="C:plasma membrane"/>
    <property type="evidence" value="ECO:0007669"/>
    <property type="project" value="UniProtKB-SubCell"/>
</dbReference>
<keyword evidence="7 16" id="KW-0547">Nucleotide-binding</keyword>
<dbReference type="InterPro" id="IPR025199">
    <property type="entry name" value="FtsK_4TM"/>
</dbReference>
<evidence type="ECO:0000256" key="16">
    <source>
        <dbReference type="PROSITE-ProRule" id="PRU00289"/>
    </source>
</evidence>
<feature type="region of interest" description="Disordered" evidence="17">
    <location>
        <begin position="746"/>
        <end position="770"/>
    </location>
</feature>
<evidence type="ECO:0000256" key="5">
    <source>
        <dbReference type="ARBA" id="ARBA00022618"/>
    </source>
</evidence>
<feature type="region of interest" description="Disordered" evidence="17">
    <location>
        <begin position="234"/>
        <end position="263"/>
    </location>
</feature>